<feature type="domain" description="Response regulatory" evidence="3">
    <location>
        <begin position="4"/>
        <end position="134"/>
    </location>
</feature>
<gene>
    <name evidence="4" type="ORF">E0F88_16950</name>
</gene>
<dbReference type="EMBL" id="SMFL01000005">
    <property type="protein sequence ID" value="TDE14867.1"/>
    <property type="molecule type" value="Genomic_DNA"/>
</dbReference>
<evidence type="ECO:0000256" key="1">
    <source>
        <dbReference type="ARBA" id="ARBA00022553"/>
    </source>
</evidence>
<dbReference type="PROSITE" id="PS50110">
    <property type="entry name" value="RESPONSE_REGULATORY"/>
    <property type="match status" value="1"/>
</dbReference>
<keyword evidence="1 2" id="KW-0597">Phosphoprotein</keyword>
<dbReference type="Proteomes" id="UP000294850">
    <property type="component" value="Unassembled WGS sequence"/>
</dbReference>
<name>A0A4R5DMW2_9BACT</name>
<protein>
    <submittedName>
        <fullName evidence="4">Response regulator</fullName>
    </submittedName>
</protein>
<accession>A0A4R5DMW2</accession>
<dbReference type="AlphaFoldDB" id="A0A4R5DMW2"/>
<dbReference type="InterPro" id="IPR011006">
    <property type="entry name" value="CheY-like_superfamily"/>
</dbReference>
<dbReference type="PANTHER" id="PTHR44591:SF3">
    <property type="entry name" value="RESPONSE REGULATORY DOMAIN-CONTAINING PROTEIN"/>
    <property type="match status" value="1"/>
</dbReference>
<dbReference type="SUPFAM" id="SSF52172">
    <property type="entry name" value="CheY-like"/>
    <property type="match status" value="1"/>
</dbReference>
<keyword evidence="5" id="KW-1185">Reference proteome</keyword>
<evidence type="ECO:0000313" key="5">
    <source>
        <dbReference type="Proteomes" id="UP000294850"/>
    </source>
</evidence>
<feature type="modified residue" description="4-aspartylphosphate" evidence="2">
    <location>
        <position position="63"/>
    </location>
</feature>
<reference evidence="4 5" key="1">
    <citation type="submission" date="2019-03" db="EMBL/GenBank/DDBJ databases">
        <title>Dyadobacter AR-3-6 sp. nov., isolated from arctic soil.</title>
        <authorList>
            <person name="Chaudhary D.K."/>
        </authorList>
    </citation>
    <scope>NUCLEOTIDE SEQUENCE [LARGE SCALE GENOMIC DNA]</scope>
    <source>
        <strain evidence="4 5">AR-3-6</strain>
    </source>
</reference>
<dbReference type="SMART" id="SM00448">
    <property type="entry name" value="REC"/>
    <property type="match status" value="1"/>
</dbReference>
<dbReference type="GO" id="GO:0000160">
    <property type="term" value="P:phosphorelay signal transduction system"/>
    <property type="evidence" value="ECO:0007669"/>
    <property type="project" value="InterPro"/>
</dbReference>
<dbReference type="RefSeq" id="WP_131959451.1">
    <property type="nucleotide sequence ID" value="NZ_SMFL01000005.1"/>
</dbReference>
<evidence type="ECO:0000256" key="2">
    <source>
        <dbReference type="PROSITE-ProRule" id="PRU00169"/>
    </source>
</evidence>
<dbReference type="Pfam" id="PF00072">
    <property type="entry name" value="Response_reg"/>
    <property type="match status" value="1"/>
</dbReference>
<dbReference type="PANTHER" id="PTHR44591">
    <property type="entry name" value="STRESS RESPONSE REGULATOR PROTEIN 1"/>
    <property type="match status" value="1"/>
</dbReference>
<dbReference type="Gene3D" id="3.40.50.2300">
    <property type="match status" value="1"/>
</dbReference>
<evidence type="ECO:0000313" key="4">
    <source>
        <dbReference type="EMBL" id="TDE14867.1"/>
    </source>
</evidence>
<organism evidence="4 5">
    <name type="scientific">Dyadobacter psychrotolerans</name>
    <dbReference type="NCBI Taxonomy" id="2541721"/>
    <lineage>
        <taxon>Bacteria</taxon>
        <taxon>Pseudomonadati</taxon>
        <taxon>Bacteroidota</taxon>
        <taxon>Cytophagia</taxon>
        <taxon>Cytophagales</taxon>
        <taxon>Spirosomataceae</taxon>
        <taxon>Dyadobacter</taxon>
    </lineage>
</organism>
<evidence type="ECO:0000259" key="3">
    <source>
        <dbReference type="PROSITE" id="PS50110"/>
    </source>
</evidence>
<sequence>MRKEIYFVDDSEDQRSIVRSIFGYYLRKHTIRFFESGEALYRHMVNISDEGYHGPIPGLILLDLHMPGIDGKSLLRLIRQSPSARIDWKTLPAVVFTSLATKAQLDACYKAGANSVLIKQNKIEDFTSQLRLICNYWLDENKLHFDIKP</sequence>
<dbReference type="OrthoDB" id="673187at2"/>
<dbReference type="InterPro" id="IPR050595">
    <property type="entry name" value="Bact_response_regulator"/>
</dbReference>
<dbReference type="InterPro" id="IPR001789">
    <property type="entry name" value="Sig_transdc_resp-reg_receiver"/>
</dbReference>
<comment type="caution">
    <text evidence="4">The sequence shown here is derived from an EMBL/GenBank/DDBJ whole genome shotgun (WGS) entry which is preliminary data.</text>
</comment>
<proteinExistence type="predicted"/>